<keyword evidence="6" id="KW-0007">Acetylation</keyword>
<keyword evidence="14" id="KW-0675">Receptor</keyword>
<keyword evidence="7" id="KW-0472">Membrane</keyword>
<feature type="compositionally biased region" description="Acidic residues" evidence="11">
    <location>
        <begin position="43"/>
        <end position="57"/>
    </location>
</feature>
<evidence type="ECO:0000256" key="6">
    <source>
        <dbReference type="ARBA" id="ARBA00022990"/>
    </source>
</evidence>
<evidence type="ECO:0000313" key="13">
    <source>
        <dbReference type="Proteomes" id="UP000515126"/>
    </source>
</evidence>
<name>A0A6P7QVA1_MUSCR</name>
<evidence type="ECO:0000256" key="7">
    <source>
        <dbReference type="ARBA" id="ARBA00023136"/>
    </source>
</evidence>
<dbReference type="Gene3D" id="3.30.200.20">
    <property type="entry name" value="Phosphorylase Kinase, domain 1"/>
    <property type="match status" value="1"/>
</dbReference>
<evidence type="ECO:0000313" key="14">
    <source>
        <dbReference type="RefSeq" id="XP_029332963.1"/>
    </source>
</evidence>
<comment type="subunit">
    <text evidence="9">Homodimer. Binds to MLF1, recruiting a serine kinase which phosphorylates both itself and MLF1. Phosphorylated MLF1 binds to YWHAZ and is retained in the cytoplasm. Interacts with ELOC/TCEB1, ELOB/TCEB2, TSC22D2 and TSC22D4. Interacts with the Elongin BC E3 ubiquitin ligase complex via its interaction with ELOB/TCEB2 and ELOC/TCEB1. Interacts with SALL4.</text>
</comment>
<dbReference type="PROSITE" id="PS50011">
    <property type="entry name" value="PROTEIN_KINASE_DOM"/>
    <property type="match status" value="1"/>
</dbReference>
<dbReference type="InterPro" id="IPR000719">
    <property type="entry name" value="Prot_kinase_dom"/>
</dbReference>
<dbReference type="GO" id="GO:0005938">
    <property type="term" value="C:cell cortex"/>
    <property type="evidence" value="ECO:0007669"/>
    <property type="project" value="UniProtKB-SubCell"/>
</dbReference>
<evidence type="ECO:0000256" key="1">
    <source>
        <dbReference type="ARBA" id="ARBA00004308"/>
    </source>
</evidence>
<organism evidence="13 14">
    <name type="scientific">Mus caroli</name>
    <name type="common">Ryukyu mouse</name>
    <name type="synonym">Ricefield mouse</name>
    <dbReference type="NCBI Taxonomy" id="10089"/>
    <lineage>
        <taxon>Eukaryota</taxon>
        <taxon>Metazoa</taxon>
        <taxon>Chordata</taxon>
        <taxon>Craniata</taxon>
        <taxon>Vertebrata</taxon>
        <taxon>Euteleostomi</taxon>
        <taxon>Mammalia</taxon>
        <taxon>Eutheria</taxon>
        <taxon>Euarchontoglires</taxon>
        <taxon>Glires</taxon>
        <taxon>Rodentia</taxon>
        <taxon>Myomorpha</taxon>
        <taxon>Muroidea</taxon>
        <taxon>Muridae</taxon>
        <taxon>Murinae</taxon>
        <taxon>Mus</taxon>
        <taxon>Mus</taxon>
    </lineage>
</organism>
<dbReference type="Proteomes" id="UP000515126">
    <property type="component" value="Chromosome 5"/>
</dbReference>
<dbReference type="AlphaFoldDB" id="A0A6P7QVA1"/>
<sequence>MSEGESQTVVSSGSDPKVESSSLAPGLTSVSPPVTSTTSAASPEEEEESEDESEILEESPCGRWQKRREEVNQRNVPGIDSAYLAMDTEEGVEVVWNEVQFSERKNYKLQEEKVRAVFDNLIQLEHLNIVKFHKYWADVKENKARVIFITEYMSSGSLKQFLKKTKKNHKTMNEKAWKRWCTQILSALSYLHSCDPPIIHGNLTCDTIFIQHNGLIKIGSVFHRIFANVAPDTINNHVKTCREEQKNLHFFAPEYGEVTNVTTAVDIYSFGMCALEMAVLEIQGNGESSYVPQEAISSAIQLLEDSLQREFIQKCLQSEPARRPTARELLFHPALFEVPSLKLLAAHCIVGHQHMIPENALEEITKNMDTSAVLAEIPAGPGREPVQTLYSQSPALELDKFLEDVRNGIYPLTAFGLPRPQQPQQEEVTSPVVPPSVKTPTPEPAEVETRKVVLMQCNIESVEEGVKHHLTLLLKLEDKLNRHLSCDLMPNESIPDLAAELVQLGFISEVRVLPVFWVPPCPLSQPCLTELLPQADQSRLTSLLEETLNKFNFARNSTLNTATVTVSS</sequence>
<keyword evidence="8" id="KW-0966">Cell projection</keyword>
<proteinExistence type="predicted"/>
<dbReference type="CTD" id="29959"/>
<evidence type="ECO:0000256" key="8">
    <source>
        <dbReference type="ARBA" id="ARBA00023273"/>
    </source>
</evidence>
<evidence type="ECO:0000256" key="11">
    <source>
        <dbReference type="SAM" id="MobiDB-lite"/>
    </source>
</evidence>
<feature type="compositionally biased region" description="Low complexity" evidence="11">
    <location>
        <begin position="27"/>
        <end position="42"/>
    </location>
</feature>
<dbReference type="InterPro" id="IPR001245">
    <property type="entry name" value="Ser-Thr/Tyr_kinase_cat_dom"/>
</dbReference>
<feature type="domain" description="Protein kinase" evidence="12">
    <location>
        <begin position="68"/>
        <end position="335"/>
    </location>
</feature>
<keyword evidence="5" id="KW-0597">Phosphoprotein</keyword>
<accession>A0A6P7QVA1</accession>
<reference evidence="14" key="1">
    <citation type="submission" date="2025-08" db="UniProtKB">
        <authorList>
            <consortium name="RefSeq"/>
        </authorList>
    </citation>
    <scope>IDENTIFICATION</scope>
</reference>
<dbReference type="GO" id="GO:0005524">
    <property type="term" value="F:ATP binding"/>
    <property type="evidence" value="ECO:0007669"/>
    <property type="project" value="InterPro"/>
</dbReference>
<feature type="region of interest" description="Disordered" evidence="11">
    <location>
        <begin position="419"/>
        <end position="445"/>
    </location>
</feature>
<dbReference type="FunFam" id="3.30.200.20:FF:000098">
    <property type="entry name" value="Nuclear receptor-binding protein 1"/>
    <property type="match status" value="1"/>
</dbReference>
<evidence type="ECO:0000256" key="4">
    <source>
        <dbReference type="ARBA" id="ARBA00022490"/>
    </source>
</evidence>
<evidence type="ECO:0000256" key="2">
    <source>
        <dbReference type="ARBA" id="ARBA00004510"/>
    </source>
</evidence>
<feature type="region of interest" description="Disordered" evidence="11">
    <location>
        <begin position="1"/>
        <end position="70"/>
    </location>
</feature>
<dbReference type="GO" id="GO:0004672">
    <property type="term" value="F:protein kinase activity"/>
    <property type="evidence" value="ECO:0007669"/>
    <property type="project" value="InterPro"/>
</dbReference>
<dbReference type="RefSeq" id="XP_029332963.1">
    <property type="nucleotide sequence ID" value="XM_029477103.1"/>
</dbReference>
<dbReference type="GO" id="GO:0012505">
    <property type="term" value="C:endomembrane system"/>
    <property type="evidence" value="ECO:0007669"/>
    <property type="project" value="UniProtKB-SubCell"/>
</dbReference>
<dbReference type="InterPro" id="IPR050588">
    <property type="entry name" value="WNK_Ser-Thr_kinase"/>
</dbReference>
<keyword evidence="4" id="KW-0963">Cytoplasm</keyword>
<dbReference type="GO" id="GO:0030027">
    <property type="term" value="C:lamellipodium"/>
    <property type="evidence" value="ECO:0007669"/>
    <property type="project" value="UniProtKB-SubCell"/>
</dbReference>
<gene>
    <name evidence="14" type="primary">Nrbp1</name>
</gene>
<dbReference type="InterPro" id="IPR011009">
    <property type="entry name" value="Kinase-like_dom_sf"/>
</dbReference>
<dbReference type="FunFam" id="1.10.510.10:FF:000181">
    <property type="entry name" value="Nuclear receptor-binding protein 1"/>
    <property type="match status" value="1"/>
</dbReference>
<feature type="compositionally biased region" description="Low complexity" evidence="11">
    <location>
        <begin position="422"/>
        <end position="440"/>
    </location>
</feature>
<dbReference type="Pfam" id="PF07714">
    <property type="entry name" value="PK_Tyr_Ser-Thr"/>
    <property type="match status" value="1"/>
</dbReference>
<dbReference type="Gene3D" id="1.10.510.10">
    <property type="entry name" value="Transferase(Phosphotransferase) domain 1"/>
    <property type="match status" value="1"/>
</dbReference>
<dbReference type="SUPFAM" id="SSF56112">
    <property type="entry name" value="Protein kinase-like (PK-like)"/>
    <property type="match status" value="1"/>
</dbReference>
<evidence type="ECO:0000256" key="3">
    <source>
        <dbReference type="ARBA" id="ARBA00004544"/>
    </source>
</evidence>
<evidence type="ECO:0000256" key="9">
    <source>
        <dbReference type="ARBA" id="ARBA00063706"/>
    </source>
</evidence>
<dbReference type="PANTHER" id="PTHR13902">
    <property type="entry name" value="SERINE/THREONINE-PROTEIN KINASE WNK WITH NO LYSINE -RELATED"/>
    <property type="match status" value="1"/>
</dbReference>
<feature type="compositionally biased region" description="Polar residues" evidence="11">
    <location>
        <begin position="1"/>
        <end position="23"/>
    </location>
</feature>
<evidence type="ECO:0000256" key="10">
    <source>
        <dbReference type="ARBA" id="ARBA00067236"/>
    </source>
</evidence>
<protein>
    <recommendedName>
        <fullName evidence="10">Nuclear receptor-binding protein</fullName>
    </recommendedName>
</protein>
<evidence type="ECO:0000259" key="12">
    <source>
        <dbReference type="PROSITE" id="PS50011"/>
    </source>
</evidence>
<keyword evidence="13" id="KW-1185">Reference proteome</keyword>
<dbReference type="CDD" id="cd14034">
    <property type="entry name" value="PK_NRBP1"/>
    <property type="match status" value="1"/>
</dbReference>
<evidence type="ECO:0000256" key="5">
    <source>
        <dbReference type="ARBA" id="ARBA00022553"/>
    </source>
</evidence>
<comment type="subcellular location">
    <subcellularLocation>
        <location evidence="2">Cell projection</location>
        <location evidence="2">Lamellipodium</location>
    </subcellularLocation>
    <subcellularLocation>
        <location evidence="3">Cytoplasm</location>
        <location evidence="3">Cell cortex</location>
    </subcellularLocation>
    <subcellularLocation>
        <location evidence="1">Endomembrane system</location>
    </subcellularLocation>
</comment>
<dbReference type="GeneID" id="110294270"/>